<evidence type="ECO:0000313" key="2">
    <source>
        <dbReference type="Proteomes" id="UP000831701"/>
    </source>
</evidence>
<accession>A0ACB8W6N0</accession>
<keyword evidence="2" id="KW-1185">Reference proteome</keyword>
<protein>
    <submittedName>
        <fullName evidence="1">Uncharacterized protein</fullName>
    </submittedName>
</protein>
<dbReference type="EMBL" id="CM041544">
    <property type="protein sequence ID" value="KAI3363381.1"/>
    <property type="molecule type" value="Genomic_DNA"/>
</dbReference>
<proteinExistence type="predicted"/>
<feature type="non-terminal residue" evidence="1">
    <location>
        <position position="158"/>
    </location>
</feature>
<dbReference type="Proteomes" id="UP000831701">
    <property type="component" value="Chromosome 14"/>
</dbReference>
<evidence type="ECO:0000313" key="1">
    <source>
        <dbReference type="EMBL" id="KAI3363381.1"/>
    </source>
</evidence>
<organism evidence="1 2">
    <name type="scientific">Scortum barcoo</name>
    <name type="common">barcoo grunter</name>
    <dbReference type="NCBI Taxonomy" id="214431"/>
    <lineage>
        <taxon>Eukaryota</taxon>
        <taxon>Metazoa</taxon>
        <taxon>Chordata</taxon>
        <taxon>Craniata</taxon>
        <taxon>Vertebrata</taxon>
        <taxon>Euteleostomi</taxon>
        <taxon>Actinopterygii</taxon>
        <taxon>Neopterygii</taxon>
        <taxon>Teleostei</taxon>
        <taxon>Neoteleostei</taxon>
        <taxon>Acanthomorphata</taxon>
        <taxon>Eupercaria</taxon>
        <taxon>Centrarchiformes</taxon>
        <taxon>Terapontoidei</taxon>
        <taxon>Terapontidae</taxon>
        <taxon>Scortum</taxon>
    </lineage>
</organism>
<name>A0ACB8W6N0_9TELE</name>
<comment type="caution">
    <text evidence="1">The sequence shown here is derived from an EMBL/GenBank/DDBJ whole genome shotgun (WGS) entry which is preliminary data.</text>
</comment>
<gene>
    <name evidence="1" type="ORF">L3Q82_011998</name>
</gene>
<reference evidence="1" key="1">
    <citation type="submission" date="2022-04" db="EMBL/GenBank/DDBJ databases">
        <title>Jade perch genome.</title>
        <authorList>
            <person name="Chao B."/>
        </authorList>
    </citation>
    <scope>NUCLEOTIDE SEQUENCE</scope>
    <source>
        <strain evidence="1">CB-2022</strain>
    </source>
</reference>
<sequence>AESRLHSTDCQHSSLGLDVTPVRCYFTAQFVRDQDGNPAAAPGLVRHGVSGSAANRRRGRDSISGRLREQREEGGRGEINAGFKLITTMPLQSRFLSQLDLLSESLLRVFAKRSGEQGKKLKDMAAMMTDDIDALIKGLCIYLDENPDVLVQEYMVSV</sequence>
<feature type="non-terminal residue" evidence="1">
    <location>
        <position position="1"/>
    </location>
</feature>